<dbReference type="GO" id="GO:0046872">
    <property type="term" value="F:metal ion binding"/>
    <property type="evidence" value="ECO:0007669"/>
    <property type="project" value="UniProtKB-UniRule"/>
</dbReference>
<feature type="binding site" evidence="18">
    <location>
        <position position="166"/>
    </location>
    <ligand>
        <name>K(+)</name>
        <dbReference type="ChEBI" id="CHEBI:29103"/>
    </ligand>
</feature>
<keyword evidence="5 18" id="KW-0479">Metal-binding</keyword>
<evidence type="ECO:0000256" key="17">
    <source>
        <dbReference type="HAMAP-Rule" id="MF_01965"/>
    </source>
</evidence>
<comment type="catalytic activity">
    <reaction evidence="1 18 19">
        <text>(6R)-NADHX = (6S)-NADHX</text>
        <dbReference type="Rhea" id="RHEA:32215"/>
        <dbReference type="ChEBI" id="CHEBI:64074"/>
        <dbReference type="ChEBI" id="CHEBI:64075"/>
        <dbReference type="EC" id="5.1.99.6"/>
    </reaction>
</comment>
<comment type="catalytic activity">
    <reaction evidence="15 17 19">
        <text>(6S)-NADHX + ADP = AMP + phosphate + NADH + H(+)</text>
        <dbReference type="Rhea" id="RHEA:32223"/>
        <dbReference type="ChEBI" id="CHEBI:15378"/>
        <dbReference type="ChEBI" id="CHEBI:43474"/>
        <dbReference type="ChEBI" id="CHEBI:57945"/>
        <dbReference type="ChEBI" id="CHEBI:64074"/>
        <dbReference type="ChEBI" id="CHEBI:456215"/>
        <dbReference type="ChEBI" id="CHEBI:456216"/>
        <dbReference type="EC" id="4.2.1.136"/>
    </reaction>
</comment>
<feature type="domain" description="YjeF C-terminal" evidence="20">
    <location>
        <begin position="230"/>
        <end position="498"/>
    </location>
</feature>
<dbReference type="EC" id="5.1.99.6" evidence="19"/>
<feature type="binding site" evidence="17">
    <location>
        <position position="376"/>
    </location>
    <ligand>
        <name>(6S)-NADPHX</name>
        <dbReference type="ChEBI" id="CHEBI:64076"/>
    </ligand>
</feature>
<gene>
    <name evidence="22" type="primary">nnr</name>
    <name evidence="17" type="synonym">nnrD</name>
    <name evidence="18" type="synonym">nnrE</name>
    <name evidence="22" type="ORF">PCIT_a2301</name>
</gene>
<dbReference type="SUPFAM" id="SSF53613">
    <property type="entry name" value="Ribokinase-like"/>
    <property type="match status" value="1"/>
</dbReference>
<feature type="binding site" evidence="17">
    <location>
        <position position="442"/>
    </location>
    <ligand>
        <name>(6S)-NADPHX</name>
        <dbReference type="ChEBI" id="CHEBI:64076"/>
    </ligand>
</feature>
<comment type="caution">
    <text evidence="22">The sequence shown here is derived from an EMBL/GenBank/DDBJ whole genome shotgun (WGS) entry which is preliminary data.</text>
</comment>
<dbReference type="GO" id="GO:0110051">
    <property type="term" value="P:metabolite repair"/>
    <property type="evidence" value="ECO:0007669"/>
    <property type="project" value="TreeGrafter"/>
</dbReference>
<dbReference type="PIRSF" id="PIRSF017184">
    <property type="entry name" value="Nnr"/>
    <property type="match status" value="1"/>
</dbReference>
<comment type="function">
    <text evidence="17">Catalyzes the dehydration of the S-form of NAD(P)HX at the expense of ADP, which is converted to AMP. Together with NAD(P)HX epimerase, which catalyzes the epimerization of the S- and R-forms, the enzyme allows the repair of both epimers of NAD(P)HX, a damaged form of NAD(P)H that is a result of enzymatic or heat-dependent hydration.</text>
</comment>
<comment type="cofactor">
    <cofactor evidence="18 19">
        <name>K(+)</name>
        <dbReference type="ChEBI" id="CHEBI:29103"/>
    </cofactor>
    <text evidence="18 19">Binds 1 potassium ion per subunit.</text>
</comment>
<evidence type="ECO:0000256" key="5">
    <source>
        <dbReference type="ARBA" id="ARBA00022723"/>
    </source>
</evidence>
<feature type="binding site" evidence="18">
    <location>
        <position position="163"/>
    </location>
    <ligand>
        <name>(6S)-NADPHX</name>
        <dbReference type="ChEBI" id="CHEBI:64076"/>
    </ligand>
</feature>
<dbReference type="HAMAP" id="MF_01965">
    <property type="entry name" value="NADHX_dehydratase"/>
    <property type="match status" value="1"/>
</dbReference>
<evidence type="ECO:0000256" key="19">
    <source>
        <dbReference type="PIRNR" id="PIRNR017184"/>
    </source>
</evidence>
<dbReference type="GO" id="GO:0052856">
    <property type="term" value="F:NAD(P)HX epimerase activity"/>
    <property type="evidence" value="ECO:0007669"/>
    <property type="project" value="UniProtKB-UniRule"/>
</dbReference>
<dbReference type="HAMAP" id="MF_01966">
    <property type="entry name" value="NADHX_epimerase"/>
    <property type="match status" value="1"/>
</dbReference>
<proteinExistence type="inferred from homology"/>
<organism evidence="22 23">
    <name type="scientific">Pseudoalteromonas citrea</name>
    <dbReference type="NCBI Taxonomy" id="43655"/>
    <lineage>
        <taxon>Bacteria</taxon>
        <taxon>Pseudomonadati</taxon>
        <taxon>Pseudomonadota</taxon>
        <taxon>Gammaproteobacteria</taxon>
        <taxon>Alteromonadales</taxon>
        <taxon>Pseudoalteromonadaceae</taxon>
        <taxon>Pseudoalteromonas</taxon>
    </lineage>
</organism>
<dbReference type="PROSITE" id="PS51385">
    <property type="entry name" value="YJEF_N"/>
    <property type="match status" value="1"/>
</dbReference>
<evidence type="ECO:0000313" key="23">
    <source>
        <dbReference type="Proteomes" id="UP000016487"/>
    </source>
</evidence>
<dbReference type="PROSITE" id="PS51383">
    <property type="entry name" value="YJEF_C_3"/>
    <property type="match status" value="1"/>
</dbReference>
<dbReference type="PROSITE" id="PS01050">
    <property type="entry name" value="YJEF_C_2"/>
    <property type="match status" value="1"/>
</dbReference>
<evidence type="ECO:0000256" key="1">
    <source>
        <dbReference type="ARBA" id="ARBA00000013"/>
    </source>
</evidence>
<evidence type="ECO:0000256" key="2">
    <source>
        <dbReference type="ARBA" id="ARBA00000909"/>
    </source>
</evidence>
<keyword evidence="12 17" id="KW-0456">Lyase</keyword>
<comment type="cofactor">
    <cofactor evidence="17">
        <name>Mg(2+)</name>
        <dbReference type="ChEBI" id="CHEBI:18420"/>
    </cofactor>
</comment>
<evidence type="ECO:0000256" key="7">
    <source>
        <dbReference type="ARBA" id="ARBA00022840"/>
    </source>
</evidence>
<evidence type="ECO:0000256" key="12">
    <source>
        <dbReference type="ARBA" id="ARBA00023239"/>
    </source>
</evidence>
<keyword evidence="8 17" id="KW-0521">NADP</keyword>
<dbReference type="Proteomes" id="UP000016487">
    <property type="component" value="Unassembled WGS sequence"/>
</dbReference>
<dbReference type="EMBL" id="AHBZ03000015">
    <property type="protein sequence ID" value="KAF7772261.1"/>
    <property type="molecule type" value="Genomic_DNA"/>
</dbReference>
<dbReference type="AlphaFoldDB" id="A0AAD4AJL4"/>
<comment type="catalytic activity">
    <reaction evidence="2 18 19">
        <text>(6R)-NADPHX = (6S)-NADPHX</text>
        <dbReference type="Rhea" id="RHEA:32227"/>
        <dbReference type="ChEBI" id="CHEBI:64076"/>
        <dbReference type="ChEBI" id="CHEBI:64077"/>
        <dbReference type="EC" id="5.1.99.6"/>
    </reaction>
</comment>
<evidence type="ECO:0000256" key="18">
    <source>
        <dbReference type="HAMAP-Rule" id="MF_01966"/>
    </source>
</evidence>
<sequence>MAAKYTANLPQFAYTAQQVRDNEASSAHLVGLNLSQLMACAADALFDLFDHELVNAEHILILAGKGNNAGDAYLLAELLHKEGRKVTIVGVYSPSLLADDALRAYQKVDAAGLSVLSEVPNKCSFDVIVDGVFGSGFSGRLSEPLKRLFVYCNKHSALRLSIDVPSGIDASTGVVADGAFLADITLTFIALKQGILTGRAKQFCGKLLFASLGVSEAFSKEVNSEVSHWSYSAFMALRIHRANDCYKNQCGHVLLIGGNKGMAGAIRLASEASLRSGAGLVSVLTHTDNVAIVQQGRYELMVHGIEAVEGNQGYIDSLFAKADVLVIGPGLGQDNWAKALFNRSYNFDGAVICDADALNLQASSSLRYRQAVMTPHIGEARRLLAQSNIESMSNRFEVAAQLQRYYEYAVVLKGPGSLVCHQSRVNINRSGSAAMASAGMGDVLSGIIASLIAQGMEKFAATSLAVYIHGLAAENAAIEGEKGLLAGDLFKHIRDLLG</sequence>
<keyword evidence="9 18" id="KW-0630">Potassium</keyword>
<evidence type="ECO:0000256" key="14">
    <source>
        <dbReference type="ARBA" id="ARBA00025153"/>
    </source>
</evidence>
<dbReference type="InterPro" id="IPR004443">
    <property type="entry name" value="YjeF_N_dom"/>
</dbReference>
<evidence type="ECO:0000256" key="8">
    <source>
        <dbReference type="ARBA" id="ARBA00022857"/>
    </source>
</evidence>
<evidence type="ECO:0000256" key="6">
    <source>
        <dbReference type="ARBA" id="ARBA00022741"/>
    </source>
</evidence>
<comment type="subunit">
    <text evidence="17">Homotetramer.</text>
</comment>
<comment type="caution">
    <text evidence="18">Lacks conserved residue(s) required for the propagation of feature annotation.</text>
</comment>
<feature type="binding site" evidence="17">
    <location>
        <position position="330"/>
    </location>
    <ligand>
        <name>(6S)-NADPHX</name>
        <dbReference type="ChEBI" id="CHEBI:64076"/>
    </ligand>
</feature>
<dbReference type="InterPro" id="IPR030677">
    <property type="entry name" value="Nnr"/>
</dbReference>
<feature type="binding site" evidence="17">
    <location>
        <begin position="413"/>
        <end position="417"/>
    </location>
    <ligand>
        <name>AMP</name>
        <dbReference type="ChEBI" id="CHEBI:456215"/>
    </ligand>
</feature>
<dbReference type="Gene3D" id="3.40.1190.20">
    <property type="match status" value="1"/>
</dbReference>
<comment type="similarity">
    <text evidence="18">Belongs to the NnrE/AIBP family.</text>
</comment>
<feature type="binding site" evidence="18">
    <location>
        <position position="130"/>
    </location>
    <ligand>
        <name>K(+)</name>
        <dbReference type="ChEBI" id="CHEBI:29103"/>
    </ligand>
</feature>
<dbReference type="PANTHER" id="PTHR12592">
    <property type="entry name" value="ATP-DEPENDENT (S)-NAD(P)H-HYDRATE DEHYDRATASE FAMILY MEMBER"/>
    <property type="match status" value="1"/>
</dbReference>
<keyword evidence="6 17" id="KW-0547">Nucleotide-binding</keyword>
<evidence type="ECO:0000256" key="13">
    <source>
        <dbReference type="ARBA" id="ARBA00023268"/>
    </source>
</evidence>
<evidence type="ECO:0000256" key="10">
    <source>
        <dbReference type="ARBA" id="ARBA00023027"/>
    </source>
</evidence>
<evidence type="ECO:0000256" key="4">
    <source>
        <dbReference type="ARBA" id="ARBA00009524"/>
    </source>
</evidence>
<dbReference type="NCBIfam" id="TIGR00197">
    <property type="entry name" value="yjeF_nterm"/>
    <property type="match status" value="1"/>
</dbReference>
<comment type="similarity">
    <text evidence="4 19">In the C-terminal section; belongs to the NnrD/CARKD family.</text>
</comment>
<keyword evidence="11 18" id="KW-0413">Isomerase</keyword>
<dbReference type="SUPFAM" id="SSF64153">
    <property type="entry name" value="YjeF N-terminal domain-like"/>
    <property type="match status" value="1"/>
</dbReference>
<dbReference type="InterPro" id="IPR036652">
    <property type="entry name" value="YjeF_N_dom_sf"/>
</dbReference>
<comment type="function">
    <text evidence="14 19">Bifunctional enzyme that catalyzes the epimerization of the S- and R-forms of NAD(P)HX and the dehydration of the S-form of NAD(P)HX at the expense of ADP, which is converted to AMP. This allows the repair of both epimers of NAD(P)HX, a damaged form of NAD(P)H that is a result of enzymatic or heat-dependent hydration.</text>
</comment>
<evidence type="ECO:0000256" key="9">
    <source>
        <dbReference type="ARBA" id="ARBA00022958"/>
    </source>
</evidence>
<evidence type="ECO:0000256" key="11">
    <source>
        <dbReference type="ARBA" id="ARBA00023235"/>
    </source>
</evidence>
<dbReference type="GO" id="GO:0046496">
    <property type="term" value="P:nicotinamide nucleotide metabolic process"/>
    <property type="evidence" value="ECO:0007669"/>
    <property type="project" value="UniProtKB-UniRule"/>
</dbReference>
<evidence type="ECO:0000256" key="3">
    <source>
        <dbReference type="ARBA" id="ARBA00006001"/>
    </source>
</evidence>
<dbReference type="Pfam" id="PF03853">
    <property type="entry name" value="YjeF_N"/>
    <property type="match status" value="1"/>
</dbReference>
<dbReference type="PANTHER" id="PTHR12592:SF0">
    <property type="entry name" value="ATP-DEPENDENT (S)-NAD(P)H-HYDRATE DEHYDRATASE"/>
    <property type="match status" value="1"/>
</dbReference>
<evidence type="ECO:0000259" key="20">
    <source>
        <dbReference type="PROSITE" id="PS51383"/>
    </source>
</evidence>
<feature type="binding site" evidence="17">
    <location>
        <position position="441"/>
    </location>
    <ligand>
        <name>AMP</name>
        <dbReference type="ChEBI" id="CHEBI:456215"/>
    </ligand>
</feature>
<keyword evidence="13" id="KW-0511">Multifunctional enzyme</keyword>
<evidence type="ECO:0000256" key="16">
    <source>
        <dbReference type="ARBA" id="ARBA00049209"/>
    </source>
</evidence>
<protein>
    <recommendedName>
        <fullName evidence="19">Bifunctional NAD(P)H-hydrate repair enzyme</fullName>
    </recommendedName>
    <alternativeName>
        <fullName evidence="19">Nicotinamide nucleotide repair protein</fullName>
    </alternativeName>
    <domain>
        <recommendedName>
            <fullName evidence="19">ADP-dependent (S)-NAD(P)H-hydrate dehydratase</fullName>
            <ecNumber evidence="19">4.2.1.136</ecNumber>
        </recommendedName>
        <alternativeName>
            <fullName evidence="19">ADP-dependent NAD(P)HX dehydratase</fullName>
        </alternativeName>
    </domain>
    <domain>
        <recommendedName>
            <fullName evidence="19">NAD(P)H-hydrate epimerase</fullName>
            <ecNumber evidence="19">5.1.99.6</ecNumber>
        </recommendedName>
    </domain>
</protein>
<feature type="domain" description="YjeF N-terminal" evidence="21">
    <location>
        <begin position="17"/>
        <end position="220"/>
    </location>
</feature>
<reference evidence="22" key="2">
    <citation type="submission" date="2015-03" db="EMBL/GenBank/DDBJ databases">
        <title>Genome sequence of Pseudoalteromonas citrea.</title>
        <authorList>
            <person name="Xie B.-B."/>
            <person name="Rong J.-C."/>
            <person name="Qin Q.-L."/>
            <person name="Zhang Y.-Z."/>
        </authorList>
    </citation>
    <scope>NUCLEOTIDE SEQUENCE</scope>
    <source>
        <strain evidence="22">DSM 8771</strain>
    </source>
</reference>
<comment type="similarity">
    <text evidence="17">Belongs to the NnrD/CARKD family.</text>
</comment>
<evidence type="ECO:0000259" key="21">
    <source>
        <dbReference type="PROSITE" id="PS51385"/>
    </source>
</evidence>
<comment type="function">
    <text evidence="18">Catalyzes the epimerization of the S- and R-forms of NAD(P)HX, a damaged form of NAD(P)H that is a result of enzymatic or heat-dependent hydration. This is a prerequisite for the S-specific NAD(P)H-hydrate dehydratase to allow the repair of both epimers of NAD(P)HX.</text>
</comment>
<feature type="binding site" evidence="18">
    <location>
        <position position="68"/>
    </location>
    <ligand>
        <name>K(+)</name>
        <dbReference type="ChEBI" id="CHEBI:29103"/>
    </ligand>
</feature>
<evidence type="ECO:0000313" key="22">
    <source>
        <dbReference type="EMBL" id="KAF7772261.1"/>
    </source>
</evidence>
<dbReference type="InterPro" id="IPR029056">
    <property type="entry name" value="Ribokinase-like"/>
</dbReference>
<keyword evidence="7 17" id="KW-0067">ATP-binding</keyword>
<comment type="similarity">
    <text evidence="3 19">In the N-terminal section; belongs to the NnrE/AIBP family.</text>
</comment>
<dbReference type="EC" id="4.2.1.136" evidence="19"/>
<feature type="binding site" evidence="18">
    <location>
        <begin position="134"/>
        <end position="140"/>
    </location>
    <ligand>
        <name>(6S)-NADPHX</name>
        <dbReference type="ChEBI" id="CHEBI:64076"/>
    </ligand>
</feature>
<dbReference type="InterPro" id="IPR000631">
    <property type="entry name" value="CARKD"/>
</dbReference>
<accession>A0AAD4AJL4</accession>
<evidence type="ECO:0000256" key="15">
    <source>
        <dbReference type="ARBA" id="ARBA00048238"/>
    </source>
</evidence>
<dbReference type="GO" id="GO:0052855">
    <property type="term" value="F:ADP-dependent NAD(P)H-hydrate dehydratase activity"/>
    <property type="evidence" value="ECO:0007669"/>
    <property type="project" value="UniProtKB-UniRule"/>
</dbReference>
<reference evidence="22" key="1">
    <citation type="journal article" date="2012" name="J. Bacteriol.">
        <title>Genome sequences of type strains of seven species of the marine bacterium Pseudoalteromonas.</title>
        <authorList>
            <person name="Xie B.B."/>
            <person name="Shu Y.L."/>
            <person name="Qin Q.L."/>
            <person name="Rong J.C."/>
            <person name="Zhang X.Y."/>
            <person name="Chen X.L."/>
            <person name="Shi M."/>
            <person name="He H.L."/>
            <person name="Zhou B.C."/>
            <person name="Zhang Y.Z."/>
        </authorList>
    </citation>
    <scope>NUCLEOTIDE SEQUENCE</scope>
    <source>
        <strain evidence="22">DSM 8771</strain>
    </source>
</reference>
<dbReference type="InterPro" id="IPR017953">
    <property type="entry name" value="Carbohydrate_kinase_pred_CS"/>
</dbReference>
<feature type="binding site" evidence="17">
    <location>
        <position position="265"/>
    </location>
    <ligand>
        <name>(6S)-NADPHX</name>
        <dbReference type="ChEBI" id="CHEBI:64076"/>
    </ligand>
</feature>
<dbReference type="Pfam" id="PF01256">
    <property type="entry name" value="Carb_kinase"/>
    <property type="match status" value="1"/>
</dbReference>
<dbReference type="RefSeq" id="WP_010362787.1">
    <property type="nucleotide sequence ID" value="NZ_AHBZ03000015.1"/>
</dbReference>
<dbReference type="Gene3D" id="3.40.50.10260">
    <property type="entry name" value="YjeF N-terminal domain"/>
    <property type="match status" value="1"/>
</dbReference>
<dbReference type="NCBIfam" id="TIGR00196">
    <property type="entry name" value="yjeF_cterm"/>
    <property type="match status" value="1"/>
</dbReference>
<dbReference type="CDD" id="cd01171">
    <property type="entry name" value="YXKO-related"/>
    <property type="match status" value="1"/>
</dbReference>
<dbReference type="GO" id="GO:0005524">
    <property type="term" value="F:ATP binding"/>
    <property type="evidence" value="ECO:0007669"/>
    <property type="project" value="UniProtKB-UniRule"/>
</dbReference>
<name>A0AAD4AJL4_9GAMM</name>
<comment type="catalytic activity">
    <reaction evidence="16 17 19">
        <text>(6S)-NADPHX + ADP = AMP + phosphate + NADPH + H(+)</text>
        <dbReference type="Rhea" id="RHEA:32235"/>
        <dbReference type="ChEBI" id="CHEBI:15378"/>
        <dbReference type="ChEBI" id="CHEBI:43474"/>
        <dbReference type="ChEBI" id="CHEBI:57783"/>
        <dbReference type="ChEBI" id="CHEBI:64076"/>
        <dbReference type="ChEBI" id="CHEBI:456215"/>
        <dbReference type="ChEBI" id="CHEBI:456216"/>
        <dbReference type="EC" id="4.2.1.136"/>
    </reaction>
</comment>
<keyword evidence="10 17" id="KW-0520">NAD</keyword>